<name>A0A444HDP9_9FLAO</name>
<dbReference type="RefSeq" id="WP_128388674.1">
    <property type="nucleotide sequence ID" value="NZ_SBII01000002.1"/>
</dbReference>
<dbReference type="OrthoDB" id="826649at2"/>
<keyword evidence="2" id="KW-1185">Reference proteome</keyword>
<dbReference type="Gene3D" id="2.60.120.10">
    <property type="entry name" value="Jelly Rolls"/>
    <property type="match status" value="1"/>
</dbReference>
<sequence>MEKPQLISGNVHEDPRGKLFFNNEVDLSPIKRLYFIEHPDTITVRAWQAHKIEEKWFQAVQGKFEISLIRVNWDNPSDSLPAFKYVLDALKSEILHVPGGYASGFRALENNSKIMVCSNFTLDESKGDDFRFPLEHWELDN</sequence>
<dbReference type="SUPFAM" id="SSF51182">
    <property type="entry name" value="RmlC-like cupins"/>
    <property type="match status" value="1"/>
</dbReference>
<gene>
    <name evidence="1" type="ORF">EPI11_04035</name>
</gene>
<proteinExistence type="predicted"/>
<organism evidence="1 2">
    <name type="scientific">Flavobacterium cerinum</name>
    <dbReference type="NCBI Taxonomy" id="2502784"/>
    <lineage>
        <taxon>Bacteria</taxon>
        <taxon>Pseudomonadati</taxon>
        <taxon>Bacteroidota</taxon>
        <taxon>Flavobacteriia</taxon>
        <taxon>Flavobacteriales</taxon>
        <taxon>Flavobacteriaceae</taxon>
        <taxon>Flavobacterium</taxon>
    </lineage>
</organism>
<evidence type="ECO:0000313" key="1">
    <source>
        <dbReference type="EMBL" id="RWX02402.1"/>
    </source>
</evidence>
<dbReference type="InterPro" id="IPR011051">
    <property type="entry name" value="RmlC_Cupin_sf"/>
</dbReference>
<evidence type="ECO:0000313" key="2">
    <source>
        <dbReference type="Proteomes" id="UP000287527"/>
    </source>
</evidence>
<protein>
    <submittedName>
        <fullName evidence="1">Sugar epimerase</fullName>
    </submittedName>
</protein>
<reference evidence="1 2" key="1">
    <citation type="submission" date="2019-01" db="EMBL/GenBank/DDBJ databases">
        <title>Flavobacterium sp. nov.,isolated from freshwater.</title>
        <authorList>
            <person name="Zhang R."/>
            <person name="Du Z.-J."/>
        </authorList>
    </citation>
    <scope>NUCLEOTIDE SEQUENCE [LARGE SCALE GENOMIC DNA]</scope>
    <source>
        <strain evidence="1 2">1E403</strain>
    </source>
</reference>
<comment type="caution">
    <text evidence="1">The sequence shown here is derived from an EMBL/GenBank/DDBJ whole genome shotgun (WGS) entry which is preliminary data.</text>
</comment>
<accession>A0A444HDP9</accession>
<dbReference type="Proteomes" id="UP000287527">
    <property type="component" value="Unassembled WGS sequence"/>
</dbReference>
<dbReference type="EMBL" id="SBII01000002">
    <property type="protein sequence ID" value="RWX02402.1"/>
    <property type="molecule type" value="Genomic_DNA"/>
</dbReference>
<dbReference type="InterPro" id="IPR014710">
    <property type="entry name" value="RmlC-like_jellyroll"/>
</dbReference>
<dbReference type="AlphaFoldDB" id="A0A444HDP9"/>